<keyword evidence="5" id="KW-1185">Reference proteome</keyword>
<dbReference type="SUPFAM" id="SSF56672">
    <property type="entry name" value="DNA/RNA polymerases"/>
    <property type="match status" value="1"/>
</dbReference>
<dbReference type="Gene3D" id="3.10.10.10">
    <property type="entry name" value="HIV Type 1 Reverse Transcriptase, subunit A, domain 1"/>
    <property type="match status" value="1"/>
</dbReference>
<dbReference type="InterPro" id="IPR041577">
    <property type="entry name" value="RT_RNaseH_2"/>
</dbReference>
<dbReference type="GO" id="GO:0003824">
    <property type="term" value="F:catalytic activity"/>
    <property type="evidence" value="ECO:0007669"/>
    <property type="project" value="UniProtKB-KW"/>
</dbReference>
<dbReference type="FunFam" id="3.30.70.270:FF:000020">
    <property type="entry name" value="Transposon Tf2-6 polyprotein-like Protein"/>
    <property type="match status" value="1"/>
</dbReference>
<feature type="region of interest" description="Disordered" evidence="2">
    <location>
        <begin position="131"/>
        <end position="153"/>
    </location>
</feature>
<dbReference type="PANTHER" id="PTHR37984">
    <property type="entry name" value="PROTEIN CBG26694"/>
    <property type="match status" value="1"/>
</dbReference>
<evidence type="ECO:0000313" key="4">
    <source>
        <dbReference type="EMBL" id="PKI66258.1"/>
    </source>
</evidence>
<evidence type="ECO:0000259" key="3">
    <source>
        <dbReference type="Pfam" id="PF17919"/>
    </source>
</evidence>
<evidence type="ECO:0000313" key="5">
    <source>
        <dbReference type="Proteomes" id="UP000233551"/>
    </source>
</evidence>
<dbReference type="Proteomes" id="UP000233551">
    <property type="component" value="Unassembled WGS sequence"/>
</dbReference>
<dbReference type="Gene3D" id="3.30.70.270">
    <property type="match status" value="1"/>
</dbReference>
<proteinExistence type="predicted"/>
<accession>A0A2I0KCJ4</accession>
<dbReference type="EMBL" id="PGOL01000682">
    <property type="protein sequence ID" value="PKI66258.1"/>
    <property type="molecule type" value="Genomic_DNA"/>
</dbReference>
<evidence type="ECO:0000256" key="1">
    <source>
        <dbReference type="ARBA" id="ARBA00023268"/>
    </source>
</evidence>
<sequence length="517" mass="58990">MPRRQQMGPIEDDRRCWESWMRTEIPKFHGKLKSEQFLDWLATVERILEFKGLPEDKHIPLVATRLRDRATAWWQQVKLTRNRLGKPKIKTWEKMKKHFVSTAHQMALQIEKQSRRNSIFRNSSNVWSNSSANRFGGGGSSSGANRLKGGANRNTVSTSQLNRLTGSGDEMLWMWREAVQKLGLKTEKHPKPYKLAWLKKGGEIVLVPSKETEKLTFMGGEMKLLSLARFEEELDESQLVYVLIGKEVAAEVTISIAAAPVVAEFIDVFPNELPDGLPPLCDIQHQIDLEPGATLSNRPHYRMSLGKHEELRGQVKELLAKGHVCESLSPYTVPALLTPKKDVLCMLRWEKFYATLKKCVFMVSKVLFIGYVVSDEGLQVDESKVEVVKQWSQPKTITEVRSLHGLASFYRRFISHFNTIMAPITDCMKGIKFAWTEEAEKTFQLIKMHLTTAPILVLLDFAQPFELHGDAYKVGIGVVLSQNHRPVAYFSEKLSGAKLNYNTYDMEFYAIVQAVKH</sequence>
<dbReference type="PANTHER" id="PTHR37984:SF5">
    <property type="entry name" value="PROTEIN NYNRIN-LIKE"/>
    <property type="match status" value="1"/>
</dbReference>
<organism evidence="4 5">
    <name type="scientific">Punica granatum</name>
    <name type="common">Pomegranate</name>
    <dbReference type="NCBI Taxonomy" id="22663"/>
    <lineage>
        <taxon>Eukaryota</taxon>
        <taxon>Viridiplantae</taxon>
        <taxon>Streptophyta</taxon>
        <taxon>Embryophyta</taxon>
        <taxon>Tracheophyta</taxon>
        <taxon>Spermatophyta</taxon>
        <taxon>Magnoliopsida</taxon>
        <taxon>eudicotyledons</taxon>
        <taxon>Gunneridae</taxon>
        <taxon>Pentapetalae</taxon>
        <taxon>rosids</taxon>
        <taxon>malvids</taxon>
        <taxon>Myrtales</taxon>
        <taxon>Lythraceae</taxon>
        <taxon>Punica</taxon>
    </lineage>
</organism>
<gene>
    <name evidence="4" type="ORF">CRG98_013339</name>
</gene>
<dbReference type="InterPro" id="IPR050951">
    <property type="entry name" value="Retrovirus_Pol_polyprotein"/>
</dbReference>
<dbReference type="InterPro" id="IPR043128">
    <property type="entry name" value="Rev_trsase/Diguanyl_cyclase"/>
</dbReference>
<dbReference type="InterPro" id="IPR043502">
    <property type="entry name" value="DNA/RNA_pol_sf"/>
</dbReference>
<protein>
    <recommendedName>
        <fullName evidence="3">Reverse transcriptase/retrotransposon-derived protein RNase H-like domain-containing protein</fullName>
    </recommendedName>
</protein>
<dbReference type="STRING" id="22663.A0A2I0KCJ4"/>
<evidence type="ECO:0000256" key="2">
    <source>
        <dbReference type="SAM" id="MobiDB-lite"/>
    </source>
</evidence>
<dbReference type="AlphaFoldDB" id="A0A2I0KCJ4"/>
<dbReference type="Pfam" id="PF17919">
    <property type="entry name" value="RT_RNaseH_2"/>
    <property type="match status" value="1"/>
</dbReference>
<name>A0A2I0KCJ4_PUNGR</name>
<comment type="caution">
    <text evidence="4">The sequence shown here is derived from an EMBL/GenBank/DDBJ whole genome shotgun (WGS) entry which is preliminary data.</text>
</comment>
<keyword evidence="1" id="KW-0511">Multifunctional enzyme</keyword>
<reference evidence="4 5" key="1">
    <citation type="submission" date="2017-11" db="EMBL/GenBank/DDBJ databases">
        <title>De-novo sequencing of pomegranate (Punica granatum L.) genome.</title>
        <authorList>
            <person name="Akparov Z."/>
            <person name="Amiraslanov A."/>
            <person name="Hajiyeva S."/>
            <person name="Abbasov M."/>
            <person name="Kaur K."/>
            <person name="Hamwieh A."/>
            <person name="Solovyev V."/>
            <person name="Salamov A."/>
            <person name="Braich B."/>
            <person name="Kosarev P."/>
            <person name="Mahmoud A."/>
            <person name="Hajiyev E."/>
            <person name="Babayeva S."/>
            <person name="Izzatullayeva V."/>
            <person name="Mammadov A."/>
            <person name="Mammadov A."/>
            <person name="Sharifova S."/>
            <person name="Ojaghi J."/>
            <person name="Eynullazada K."/>
            <person name="Bayramov B."/>
            <person name="Abdulazimova A."/>
            <person name="Shahmuradov I."/>
        </authorList>
    </citation>
    <scope>NUCLEOTIDE SEQUENCE [LARGE SCALE GENOMIC DNA]</scope>
    <source>
        <strain evidence="5">cv. AG2017</strain>
        <tissue evidence="4">Leaf</tissue>
    </source>
</reference>
<feature type="domain" description="Reverse transcriptase/retrotransposon-derived protein RNase H-like" evidence="3">
    <location>
        <begin position="435"/>
        <end position="517"/>
    </location>
</feature>